<feature type="compositionally biased region" description="Basic and acidic residues" evidence="5">
    <location>
        <begin position="385"/>
        <end position="397"/>
    </location>
</feature>
<evidence type="ECO:0008006" key="8">
    <source>
        <dbReference type="Google" id="ProtNLM"/>
    </source>
</evidence>
<gene>
    <name evidence="6" type="ORF">RUM43_009334</name>
</gene>
<comment type="subcellular location">
    <subcellularLocation>
        <location evidence="1">Membrane</location>
        <topology evidence="1">Peripheral membrane protein</topology>
    </subcellularLocation>
</comment>
<dbReference type="Proteomes" id="UP001372834">
    <property type="component" value="Unassembled WGS sequence"/>
</dbReference>
<feature type="region of interest" description="Disordered" evidence="5">
    <location>
        <begin position="378"/>
        <end position="397"/>
    </location>
</feature>
<feature type="compositionally biased region" description="Basic and acidic residues" evidence="5">
    <location>
        <begin position="483"/>
        <end position="493"/>
    </location>
</feature>
<organism evidence="6 7">
    <name type="scientific">Polyplax serrata</name>
    <name type="common">Common mouse louse</name>
    <dbReference type="NCBI Taxonomy" id="468196"/>
    <lineage>
        <taxon>Eukaryota</taxon>
        <taxon>Metazoa</taxon>
        <taxon>Ecdysozoa</taxon>
        <taxon>Arthropoda</taxon>
        <taxon>Hexapoda</taxon>
        <taxon>Insecta</taxon>
        <taxon>Pterygota</taxon>
        <taxon>Neoptera</taxon>
        <taxon>Paraneoptera</taxon>
        <taxon>Psocodea</taxon>
        <taxon>Troctomorpha</taxon>
        <taxon>Phthiraptera</taxon>
        <taxon>Anoplura</taxon>
        <taxon>Polyplacidae</taxon>
        <taxon>Polyplax</taxon>
    </lineage>
</organism>
<evidence type="ECO:0000313" key="7">
    <source>
        <dbReference type="Proteomes" id="UP001372834"/>
    </source>
</evidence>
<comment type="caution">
    <text evidence="6">The sequence shown here is derived from an EMBL/GenBank/DDBJ whole genome shotgun (WGS) entry which is preliminary data.</text>
</comment>
<keyword evidence="3" id="KW-0472">Membrane</keyword>
<dbReference type="GO" id="GO:0016020">
    <property type="term" value="C:membrane"/>
    <property type="evidence" value="ECO:0007669"/>
    <property type="project" value="UniProtKB-SubCell"/>
</dbReference>
<feature type="region of interest" description="Disordered" evidence="5">
    <location>
        <begin position="468"/>
        <end position="493"/>
    </location>
</feature>
<evidence type="ECO:0000256" key="3">
    <source>
        <dbReference type="ARBA" id="ARBA00023136"/>
    </source>
</evidence>
<feature type="coiled-coil region" evidence="4">
    <location>
        <begin position="76"/>
        <end position="135"/>
    </location>
</feature>
<dbReference type="InterPro" id="IPR043441">
    <property type="entry name" value="Tjap1/BEGAIN"/>
</dbReference>
<keyword evidence="4" id="KW-0175">Coiled coil</keyword>
<keyword evidence="2" id="KW-0597">Phosphoprotein</keyword>
<evidence type="ECO:0000256" key="1">
    <source>
        <dbReference type="ARBA" id="ARBA00004170"/>
    </source>
</evidence>
<evidence type="ECO:0000256" key="4">
    <source>
        <dbReference type="SAM" id="Coils"/>
    </source>
</evidence>
<proteinExistence type="predicted"/>
<evidence type="ECO:0000256" key="5">
    <source>
        <dbReference type="SAM" id="MobiDB-lite"/>
    </source>
</evidence>
<name>A0AAN8PCR6_POLSC</name>
<dbReference type="PANTHER" id="PTHR28664">
    <property type="entry name" value="TIGHT JUNCTION-ASSOCIATED PROTEIN 1"/>
    <property type="match status" value="1"/>
</dbReference>
<dbReference type="EMBL" id="JAWJWE010000038">
    <property type="protein sequence ID" value="KAK6623482.1"/>
    <property type="molecule type" value="Genomic_DNA"/>
</dbReference>
<dbReference type="AlphaFoldDB" id="A0AAN8PCR6"/>
<accession>A0AAN8PCR6</accession>
<sequence>MAQGVKCKECGCSCKGKTDQGSLHLHVEIENLKQKLVERENHIMRMETNFLTEVDKYPNGEYAALAEELLTWQDKYSRLYEAHKRVQKVNQNLEDKLLKIVDKCETEKSVLTKDIAQLEQKLSEANSNMIWLKEENERNRNDVNLAIQLLQCKPSNFVPQKFESLPVDLQQKVKLYMSNKKKCGEGNNQPKHEVKTIKVPIPTFPPTAMFYSVNKSIEKESEDQKSGKPVDIVSAAIMAKILEEREKERQNKKHCGTCVCPLQRVFADQSCQTEDSFDFETSHMLIDNHGLFGAGKNHLVKVETYQSQSPSVSSAILIERTCIPIENNNLVAANNNNNSLNNADGVGVSRTPKRNDLLKLNVGRNRYHSSKLSRGVNRGLCENGSSKKEKPEEVGARNSEVHIDGSVRFSDKCRDVAVEVEPDSGKPLGLRRCSVSVQMGTSNILLDNVTCFSPVGTQQPAHPYALVHRSRSTSDSGSSNEEISDRRPTETRI</sequence>
<dbReference type="PANTHER" id="PTHR28664:SF4">
    <property type="entry name" value="TIGHT JUNCTION-ASSOCIATED PROTEIN 1"/>
    <property type="match status" value="1"/>
</dbReference>
<protein>
    <recommendedName>
        <fullName evidence="8">Tight junction-associated protein 1</fullName>
    </recommendedName>
</protein>
<reference evidence="6 7" key="1">
    <citation type="submission" date="2023-10" db="EMBL/GenBank/DDBJ databases">
        <title>Genomes of two closely related lineages of the louse Polyplax serrata with different host specificities.</title>
        <authorList>
            <person name="Martinu J."/>
            <person name="Tarabai H."/>
            <person name="Stefka J."/>
            <person name="Hypsa V."/>
        </authorList>
    </citation>
    <scope>NUCLEOTIDE SEQUENCE [LARGE SCALE GENOMIC DNA]</scope>
    <source>
        <strain evidence="6">HR10_N</strain>
    </source>
</reference>
<evidence type="ECO:0000313" key="6">
    <source>
        <dbReference type="EMBL" id="KAK6623482.1"/>
    </source>
</evidence>
<evidence type="ECO:0000256" key="2">
    <source>
        <dbReference type="ARBA" id="ARBA00022553"/>
    </source>
</evidence>